<feature type="signal peptide" evidence="1">
    <location>
        <begin position="1"/>
        <end position="18"/>
    </location>
</feature>
<protein>
    <submittedName>
        <fullName evidence="2">Uncharacterized protein</fullName>
    </submittedName>
</protein>
<dbReference type="SUPFAM" id="SSF56935">
    <property type="entry name" value="Porins"/>
    <property type="match status" value="1"/>
</dbReference>
<sequence length="270" mass="30691">MRKFLLFILLFISIKVFCSNENRPAGARYFAMGNASVALFDEWSGFHNQAGLALLKKKSFGAYYENRFTNKELSTKSFLINIPSKFGCFSGNYTQFGFELYKESKIGFSYSRALGKHFWAGLQLNQIRKKLNAEYGAQSKYTFEFGLLAEIAPNFYLGFHLSNPTQEKFETWDYDDKIPTVGRFGISWKLSNGAIISSEILKNIDDDPQIKAGIEYPVNEKLFFRAGAYNHPNSISFGIGYNISNLKTNIAFSRHPVLGYTPSADISFQF</sequence>
<dbReference type="OrthoDB" id="9758448at2"/>
<dbReference type="AlphaFoldDB" id="A0A2V3ZWZ2"/>
<reference evidence="2 3" key="1">
    <citation type="submission" date="2018-05" db="EMBL/GenBank/DDBJ databases">
        <title>Marinifilum breve JC075T sp. nov., a marine bacterium isolated from Yongle Blue Hole in the South China Sea.</title>
        <authorList>
            <person name="Fu T."/>
        </authorList>
    </citation>
    <scope>NUCLEOTIDE SEQUENCE [LARGE SCALE GENOMIC DNA]</scope>
    <source>
        <strain evidence="2 3">JC075</strain>
    </source>
</reference>
<dbReference type="EMBL" id="QFLI01000005">
    <property type="protein sequence ID" value="PXY00771.1"/>
    <property type="molecule type" value="Genomic_DNA"/>
</dbReference>
<evidence type="ECO:0000313" key="3">
    <source>
        <dbReference type="Proteomes" id="UP000248079"/>
    </source>
</evidence>
<comment type="caution">
    <text evidence="2">The sequence shown here is derived from an EMBL/GenBank/DDBJ whole genome shotgun (WGS) entry which is preliminary data.</text>
</comment>
<proteinExistence type="predicted"/>
<gene>
    <name evidence="2" type="ORF">DF185_12765</name>
</gene>
<name>A0A2V3ZWZ2_9BACT</name>
<accession>A0A2V3ZWZ2</accession>
<keyword evidence="1" id="KW-0732">Signal</keyword>
<keyword evidence="3" id="KW-1185">Reference proteome</keyword>
<dbReference type="Proteomes" id="UP000248079">
    <property type="component" value="Unassembled WGS sequence"/>
</dbReference>
<feature type="chain" id="PRO_5016128315" evidence="1">
    <location>
        <begin position="19"/>
        <end position="270"/>
    </location>
</feature>
<dbReference type="RefSeq" id="WP_110361137.1">
    <property type="nucleotide sequence ID" value="NZ_QFLI01000005.1"/>
</dbReference>
<dbReference type="Gene3D" id="2.40.160.60">
    <property type="entry name" value="Outer membrane protein transport protein (OMPP1/FadL/TodX)"/>
    <property type="match status" value="1"/>
</dbReference>
<organism evidence="2 3">
    <name type="scientific">Marinifilum breve</name>
    <dbReference type="NCBI Taxonomy" id="2184082"/>
    <lineage>
        <taxon>Bacteria</taxon>
        <taxon>Pseudomonadati</taxon>
        <taxon>Bacteroidota</taxon>
        <taxon>Bacteroidia</taxon>
        <taxon>Marinilabiliales</taxon>
        <taxon>Marinifilaceae</taxon>
    </lineage>
</organism>
<evidence type="ECO:0000313" key="2">
    <source>
        <dbReference type="EMBL" id="PXY00771.1"/>
    </source>
</evidence>
<evidence type="ECO:0000256" key="1">
    <source>
        <dbReference type="SAM" id="SignalP"/>
    </source>
</evidence>